<organism evidence="1 2">
    <name type="scientific">Caldicellulosiruptor bescii</name>
    <name type="common">Anaerocellum thermophilum</name>
    <dbReference type="NCBI Taxonomy" id="31899"/>
    <lineage>
        <taxon>Bacteria</taxon>
        <taxon>Bacillati</taxon>
        <taxon>Bacillota</taxon>
        <taxon>Bacillota incertae sedis</taxon>
        <taxon>Caldicellulosiruptorales</taxon>
        <taxon>Caldicellulosiruptoraceae</taxon>
        <taxon>Caldicellulosiruptor</taxon>
    </lineage>
</organism>
<dbReference type="Proteomes" id="UP000196803">
    <property type="component" value="Unassembled WGS sequence"/>
</dbReference>
<name>A0ABY1S9B7_CALBS</name>
<dbReference type="GeneID" id="31772806"/>
<accession>A0ABY1S9B7</accession>
<gene>
    <name evidence="1" type="ORF">SAMN05216240_1634</name>
</gene>
<evidence type="ECO:0000313" key="1">
    <source>
        <dbReference type="EMBL" id="SMR93563.1"/>
    </source>
</evidence>
<dbReference type="RefSeq" id="WP_015907920.1">
    <property type="nucleotide sequence ID" value="NZ_FUZJ01000001.1"/>
</dbReference>
<evidence type="ECO:0000313" key="2">
    <source>
        <dbReference type="Proteomes" id="UP000196803"/>
    </source>
</evidence>
<keyword evidence="2" id="KW-1185">Reference proteome</keyword>
<reference evidence="1 2" key="1">
    <citation type="submission" date="2017-05" db="EMBL/GenBank/DDBJ databases">
        <authorList>
            <person name="Varghese N."/>
            <person name="Submissions S."/>
        </authorList>
    </citation>
    <scope>NUCLEOTIDE SEQUENCE [LARGE SCALE GENOMIC DNA]</scope>
    <source>
        <strain evidence="1 2">MACB1020</strain>
    </source>
</reference>
<proteinExistence type="predicted"/>
<protein>
    <submittedName>
        <fullName evidence="1">Uncharacterized protein</fullName>
    </submittedName>
</protein>
<comment type="caution">
    <text evidence="1">The sequence shown here is derived from an EMBL/GenBank/DDBJ whole genome shotgun (WGS) entry which is preliminary data.</text>
</comment>
<sequence length="197" mass="22619">MVKIGVLYKNPSYKEMFKSDFVDFVKKKGKKILEIDLANEKINTEKITNLLTNFNLPFNYIIFYLDCPQNVIKYCELVVVLQNEILDKWEDIFDKHQKILIFMDNNVPLVLKNASCKVVDIGFSSQNTINITHLDYGNDNKVSISLFFQRAVETIDGNIIAEKEIKEKEDLQKEEEGISVCVISATLKSLCGLNLNV</sequence>
<dbReference type="EMBL" id="FXXC01000001">
    <property type="protein sequence ID" value="SMR93563.1"/>
    <property type="molecule type" value="Genomic_DNA"/>
</dbReference>